<dbReference type="Proteomes" id="UP001306950">
    <property type="component" value="Unassembled WGS sequence"/>
</dbReference>
<dbReference type="Gene3D" id="2.60.120.200">
    <property type="match status" value="1"/>
</dbReference>
<dbReference type="CDD" id="cd09001">
    <property type="entry name" value="GH43_FsAxh1-like"/>
    <property type="match status" value="1"/>
</dbReference>
<comment type="caution">
    <text evidence="6">The sequence shown here is derived from an EMBL/GenBank/DDBJ whole genome shotgun (WGS) entry which is preliminary data.</text>
</comment>
<proteinExistence type="inferred from homology"/>
<comment type="similarity">
    <text evidence="1 4">Belongs to the glycosyl hydrolase 43 family.</text>
</comment>
<dbReference type="InterPro" id="IPR051795">
    <property type="entry name" value="Glycosyl_Hydrlase_43"/>
</dbReference>
<dbReference type="EMBL" id="JAZHPZ010000010">
    <property type="protein sequence ID" value="MEF2967733.1"/>
    <property type="molecule type" value="Genomic_DNA"/>
</dbReference>
<dbReference type="RefSeq" id="WP_331847951.1">
    <property type="nucleotide sequence ID" value="NZ_JAZHPZ010000010.1"/>
</dbReference>
<keyword evidence="2 4" id="KW-0378">Hydrolase</keyword>
<evidence type="ECO:0000256" key="2">
    <source>
        <dbReference type="ARBA" id="ARBA00022801"/>
    </source>
</evidence>
<dbReference type="InterPro" id="IPR023296">
    <property type="entry name" value="Glyco_hydro_beta-prop_sf"/>
</dbReference>
<organism evidence="6 7">
    <name type="scientific">Paenibacillus haidiansis</name>
    <dbReference type="NCBI Taxonomy" id="1574488"/>
    <lineage>
        <taxon>Bacteria</taxon>
        <taxon>Bacillati</taxon>
        <taxon>Bacillota</taxon>
        <taxon>Bacilli</taxon>
        <taxon>Bacillales</taxon>
        <taxon>Paenibacillaceae</taxon>
        <taxon>Paenibacillus</taxon>
    </lineage>
</organism>
<dbReference type="SUPFAM" id="SSF49899">
    <property type="entry name" value="Concanavalin A-like lectins/glucanases"/>
    <property type="match status" value="1"/>
</dbReference>
<dbReference type="SUPFAM" id="SSF75005">
    <property type="entry name" value="Arabinanase/levansucrase/invertase"/>
    <property type="match status" value="1"/>
</dbReference>
<evidence type="ECO:0000313" key="7">
    <source>
        <dbReference type="Proteomes" id="UP001306950"/>
    </source>
</evidence>
<feature type="domain" description="Beta-xylosidase C-terminal Concanavalin A-like" evidence="5">
    <location>
        <begin position="326"/>
        <end position="508"/>
    </location>
</feature>
<evidence type="ECO:0000256" key="4">
    <source>
        <dbReference type="RuleBase" id="RU361187"/>
    </source>
</evidence>
<evidence type="ECO:0000256" key="1">
    <source>
        <dbReference type="ARBA" id="ARBA00009865"/>
    </source>
</evidence>
<keyword evidence="7" id="KW-1185">Reference proteome</keyword>
<name>A0ABU7VVF0_9BACL</name>
<gene>
    <name evidence="6" type="ORF">V3851_18030</name>
</gene>
<accession>A0ABU7VVF0</accession>
<protein>
    <submittedName>
        <fullName evidence="6">Glycoside hydrolase 43 family protein</fullName>
    </submittedName>
</protein>
<reference evidence="6 7" key="1">
    <citation type="submission" date="2024-02" db="EMBL/GenBank/DDBJ databases">
        <title>A nitrogen-fixing paenibacillus bacterium.</title>
        <authorList>
            <person name="Zhang W.L."/>
            <person name="Chen S.F."/>
        </authorList>
    </citation>
    <scope>NUCLEOTIDE SEQUENCE [LARGE SCALE GENOMIC DNA]</scope>
    <source>
        <strain evidence="6 7">M1</strain>
    </source>
</reference>
<dbReference type="Pfam" id="PF17851">
    <property type="entry name" value="GH43_C2"/>
    <property type="match status" value="1"/>
</dbReference>
<dbReference type="Gene3D" id="2.115.10.20">
    <property type="entry name" value="Glycosyl hydrolase domain, family 43"/>
    <property type="match status" value="1"/>
</dbReference>
<dbReference type="InterPro" id="IPR041542">
    <property type="entry name" value="GH43_C2"/>
</dbReference>
<dbReference type="Pfam" id="PF04616">
    <property type="entry name" value="Glyco_hydro_43"/>
    <property type="match status" value="1"/>
</dbReference>
<evidence type="ECO:0000313" key="6">
    <source>
        <dbReference type="EMBL" id="MEF2967733.1"/>
    </source>
</evidence>
<dbReference type="InterPro" id="IPR006710">
    <property type="entry name" value="Glyco_hydro_43"/>
</dbReference>
<dbReference type="InterPro" id="IPR013320">
    <property type="entry name" value="ConA-like_dom_sf"/>
</dbReference>
<evidence type="ECO:0000256" key="3">
    <source>
        <dbReference type="ARBA" id="ARBA00023295"/>
    </source>
</evidence>
<keyword evidence="3 4" id="KW-0326">Glycosidase</keyword>
<evidence type="ECO:0000259" key="5">
    <source>
        <dbReference type="Pfam" id="PF17851"/>
    </source>
</evidence>
<sequence>MNKRAPDQTAVGWIPDQGDGTYRNPVIHADYSDPDVIRVGEDFYMVSSSFNHMPGLPILHSRDLVNWTIVNQVIQRLDLPGYDRVQHGKGVWAPSLRYHEGKYWVFFSTPDEGIFMSYAEDPLGIWSVPHMVHAAKGWIDPCPFWDDDGEAYLVHAFAFSRSGRKHLLQLCRMSRDGRRLLDEGTIIVDGTVKHPTLEGPKLYKRNGYYYIFAPAGGVTEGWQCVFRSDSIFGPYEDKIVLSQGTTEINGPHQGGYVELSDGESWFIHFQDKGAYGRIVHLQPMQWVEGWPVMGNVPPDQKIGEPARSFGKPNIVGETGIAIPQTSDDFRGERLGLQWQWQANPRDEWYECQPENGALRLFAWPLPEEETGLYDAPQLLMQKFPAPAFKVTTKLRAWDFSPGDRAGVVVFGQKAAALMLASESDLYALTLYESEPDGRRDIVLARVEVKVPEVYLQVEVTEPGRCVLRFSMDGSVFSDIGDPFVIDKGAWVGAKVGLAAVSAKQGKGRPYGEFTGFYFDYEQ</sequence>
<dbReference type="GO" id="GO:0016787">
    <property type="term" value="F:hydrolase activity"/>
    <property type="evidence" value="ECO:0007669"/>
    <property type="project" value="UniProtKB-KW"/>
</dbReference>
<dbReference type="PANTHER" id="PTHR42812:SF12">
    <property type="entry name" value="BETA-XYLOSIDASE-RELATED"/>
    <property type="match status" value="1"/>
</dbReference>
<dbReference type="PANTHER" id="PTHR42812">
    <property type="entry name" value="BETA-XYLOSIDASE"/>
    <property type="match status" value="1"/>
</dbReference>